<dbReference type="SUPFAM" id="SSF53474">
    <property type="entry name" value="alpha/beta-Hydrolases"/>
    <property type="match status" value="1"/>
</dbReference>
<feature type="region of interest" description="Disordered" evidence="1">
    <location>
        <begin position="1279"/>
        <end position="1318"/>
    </location>
</feature>
<dbReference type="EMBL" id="KQ965742">
    <property type="protein sequence ID" value="KXS18459.1"/>
    <property type="molecule type" value="Genomic_DNA"/>
</dbReference>
<gene>
    <name evidence="2" type="ORF">M427DRAFT_210919</name>
</gene>
<evidence type="ECO:0000256" key="1">
    <source>
        <dbReference type="SAM" id="MobiDB-lite"/>
    </source>
</evidence>
<feature type="compositionally biased region" description="Basic residues" evidence="1">
    <location>
        <begin position="1078"/>
        <end position="1095"/>
    </location>
</feature>
<proteinExistence type="predicted"/>
<feature type="region of interest" description="Disordered" evidence="1">
    <location>
        <begin position="538"/>
        <end position="601"/>
    </location>
</feature>
<name>A0A139ANY3_GONPJ</name>
<dbReference type="Proteomes" id="UP000070544">
    <property type="component" value="Unassembled WGS sequence"/>
</dbReference>
<feature type="region of interest" description="Disordered" evidence="1">
    <location>
        <begin position="46"/>
        <end position="93"/>
    </location>
</feature>
<feature type="region of interest" description="Disordered" evidence="1">
    <location>
        <begin position="906"/>
        <end position="958"/>
    </location>
</feature>
<feature type="compositionally biased region" description="Polar residues" evidence="1">
    <location>
        <begin position="591"/>
        <end position="600"/>
    </location>
</feature>
<evidence type="ECO:0000313" key="2">
    <source>
        <dbReference type="EMBL" id="KXS18459.1"/>
    </source>
</evidence>
<feature type="region of interest" description="Disordered" evidence="1">
    <location>
        <begin position="1075"/>
        <end position="1104"/>
    </location>
</feature>
<dbReference type="OrthoDB" id="2362918at2759"/>
<keyword evidence="3" id="KW-1185">Reference proteome</keyword>
<feature type="compositionally biased region" description="Low complexity" evidence="1">
    <location>
        <begin position="906"/>
        <end position="925"/>
    </location>
</feature>
<evidence type="ECO:0000313" key="3">
    <source>
        <dbReference type="Proteomes" id="UP000070544"/>
    </source>
</evidence>
<accession>A0A139ANY3</accession>
<feature type="compositionally biased region" description="Basic residues" evidence="1">
    <location>
        <begin position="541"/>
        <end position="553"/>
    </location>
</feature>
<reference evidence="2 3" key="1">
    <citation type="journal article" date="2015" name="Genome Biol. Evol.">
        <title>Phylogenomic analyses indicate that early fungi evolved digesting cell walls of algal ancestors of land plants.</title>
        <authorList>
            <person name="Chang Y."/>
            <person name="Wang S."/>
            <person name="Sekimoto S."/>
            <person name="Aerts A.L."/>
            <person name="Choi C."/>
            <person name="Clum A."/>
            <person name="LaButti K.M."/>
            <person name="Lindquist E.A."/>
            <person name="Yee Ngan C."/>
            <person name="Ohm R.A."/>
            <person name="Salamov A.A."/>
            <person name="Grigoriev I.V."/>
            <person name="Spatafora J.W."/>
            <person name="Berbee M.L."/>
        </authorList>
    </citation>
    <scope>NUCLEOTIDE SEQUENCE [LARGE SCALE GENOMIC DNA]</scope>
    <source>
        <strain evidence="2 3">JEL478</strain>
    </source>
</reference>
<feature type="compositionally biased region" description="Polar residues" evidence="1">
    <location>
        <begin position="556"/>
        <end position="566"/>
    </location>
</feature>
<organism evidence="2 3">
    <name type="scientific">Gonapodya prolifera (strain JEL478)</name>
    <name type="common">Monoblepharis prolifera</name>
    <dbReference type="NCBI Taxonomy" id="1344416"/>
    <lineage>
        <taxon>Eukaryota</taxon>
        <taxon>Fungi</taxon>
        <taxon>Fungi incertae sedis</taxon>
        <taxon>Chytridiomycota</taxon>
        <taxon>Chytridiomycota incertae sedis</taxon>
        <taxon>Monoblepharidomycetes</taxon>
        <taxon>Monoblepharidales</taxon>
        <taxon>Gonapodyaceae</taxon>
        <taxon>Gonapodya</taxon>
    </lineage>
</organism>
<feature type="compositionally biased region" description="Polar residues" evidence="1">
    <location>
        <begin position="72"/>
        <end position="85"/>
    </location>
</feature>
<dbReference type="InterPro" id="IPR029058">
    <property type="entry name" value="AB_hydrolase_fold"/>
</dbReference>
<feature type="compositionally biased region" description="Basic and acidic residues" evidence="1">
    <location>
        <begin position="1161"/>
        <end position="1175"/>
    </location>
</feature>
<sequence length="1402" mass="153634">MADASEEDEEPLHFPTIDELETGFSAKHVDYLSSLEDALNGFAPTPIPLLKRTGSSTSVASSRYAPSRGPSRPTTPISVTSTAPSFQPRAGSPIDSHVEYEESLPFTEGPQEESQFGPRQQYAASAAVLYIHGLMLPDKVHILNRTVLSCLLRHVRRYTLHNVASASIDYSSLLYQNQVEANERIRSSGGGWGNPGFVNGHPSSAPSSMFARWMENGFGTSWLLSKVDTALRQPLMYMLSTFFRFHSDAIQREHIYGLICDAVRHLALQCRLTDVPLSPTAAQSSGPSLSSHEEDDSQNIPLMVVAYSMGSSISTEFLSEYRHYVEWKDKNVEVAQGSRPHHGGVGPLPTSATTAEENLDVPHFQRWEERLGVAGMKLLKNCKVYITMGSPCGWQYPHRPAIRQIPDSIEWINLFYPSDILASPLANVYEENRVKDVELPFLPQSLVKRFGMGTSAARVPGSLGEDSVLPVMASWASTIQELANVIFWLDMMSTPLKWTPISHAIYPVDEGVYELIGRKVGAMLVEWEKEVVAIATSRKEEHKRKREVSRGKAKPSSDTLGTTSRPSDAATGVFFKRPVATTSSDEDDSQPDQAVSTVSDATRRDVPTSVRFTSSYLNLFNYLPNPFFFPVDSHAPYPFHLDLRPLTPSFTGPSADKENIVFLYLPGMVTGPDYEDEIANAVKGFSTLVRRISLQQERKVEAMLAVVDYTSIGDAFRHSRWEGFLSRDNGGWTWDPEEGMVWMEGTGEEGILAGNGSDSKAKGVVGAAVGAALTVQELIKGGLGVGRWRRWWRWMGLRKVVLENFAFVVSALTEAPIQYSIIEGTRSALATLTETLRHMGYTSKKPANLVVVGHSIGGFFAQMMLNRHKEVFENVRMNKHSDYRRDAFEGLTTDDSDALVSDIESDSGLSTAGSSYSVSGVSPLSPRRDSEQNGQTLFSTGTPPRPATTPGSKPFVRDPSPLTFRTIITLGSFMSWVADPAEIPMPEEMKGKWVSVFFTEDFFSGPLSPMGLQNVNGGLAAEIGIGLFEPRRSFKVSRRNPTSLGQGAVNGVGTGISGAIDRMLHKIVDSAAIANANRRQRTRSGGVRKRHKRARSRDSASVHMTQLSVPGARLARSSEVGKPSTHRARGYLLVDNHGEVVSYGSEVDDNDDELGYGYESAEGKRRGSSDARKVDPSPSLFQKAYSAASTSVSAALHIPQLVAEKVWDHLERCNEEYGLDRWTGFLRRMTGPLGEGYVNDPVVWRIVEGVVGGIIKDGTKDSTNGSPTMSRKENVTGRLDAIGKGTTSAEDNLSRNLRRSARRGSASRNTVVEQEPKPQSLSDRLFQLGLDVVAPVSAVECAAGHLLSLILLKQIPVLAPALIPAPPSLPPRSPSQAAMDRVPFAGSQLKGIGSWLWNRRAS</sequence>
<feature type="region of interest" description="Disordered" evidence="1">
    <location>
        <begin position="1143"/>
        <end position="1177"/>
    </location>
</feature>
<protein>
    <submittedName>
        <fullName evidence="2">Uncharacterized protein</fullName>
    </submittedName>
</protein>